<name>A0ACB9KR85_BAUVA</name>
<evidence type="ECO:0000313" key="2">
    <source>
        <dbReference type="Proteomes" id="UP000828941"/>
    </source>
</evidence>
<accession>A0ACB9KR85</accession>
<dbReference type="Proteomes" id="UP000828941">
    <property type="component" value="Chromosome 13"/>
</dbReference>
<dbReference type="EMBL" id="CM039438">
    <property type="protein sequence ID" value="KAI4299798.1"/>
    <property type="molecule type" value="Genomic_DNA"/>
</dbReference>
<protein>
    <submittedName>
        <fullName evidence="1">Uncharacterized protein</fullName>
    </submittedName>
</protein>
<comment type="caution">
    <text evidence="1">The sequence shown here is derived from an EMBL/GenBank/DDBJ whole genome shotgun (WGS) entry which is preliminary data.</text>
</comment>
<gene>
    <name evidence="1" type="ORF">L6164_033224</name>
</gene>
<keyword evidence="2" id="KW-1185">Reference proteome</keyword>
<reference evidence="1 2" key="1">
    <citation type="journal article" date="2022" name="DNA Res.">
        <title>Chromosomal-level genome assembly of the orchid tree Bauhinia variegata (Leguminosae; Cercidoideae) supports the allotetraploid origin hypothesis of Bauhinia.</title>
        <authorList>
            <person name="Zhong Y."/>
            <person name="Chen Y."/>
            <person name="Zheng D."/>
            <person name="Pang J."/>
            <person name="Liu Y."/>
            <person name="Luo S."/>
            <person name="Meng S."/>
            <person name="Qian L."/>
            <person name="Wei D."/>
            <person name="Dai S."/>
            <person name="Zhou R."/>
        </authorList>
    </citation>
    <scope>NUCLEOTIDE SEQUENCE [LARGE SCALE GENOMIC DNA]</scope>
    <source>
        <strain evidence="1">BV-YZ2020</strain>
    </source>
</reference>
<organism evidence="1 2">
    <name type="scientific">Bauhinia variegata</name>
    <name type="common">Purple orchid tree</name>
    <name type="synonym">Phanera variegata</name>
    <dbReference type="NCBI Taxonomy" id="167791"/>
    <lineage>
        <taxon>Eukaryota</taxon>
        <taxon>Viridiplantae</taxon>
        <taxon>Streptophyta</taxon>
        <taxon>Embryophyta</taxon>
        <taxon>Tracheophyta</taxon>
        <taxon>Spermatophyta</taxon>
        <taxon>Magnoliopsida</taxon>
        <taxon>eudicotyledons</taxon>
        <taxon>Gunneridae</taxon>
        <taxon>Pentapetalae</taxon>
        <taxon>rosids</taxon>
        <taxon>fabids</taxon>
        <taxon>Fabales</taxon>
        <taxon>Fabaceae</taxon>
        <taxon>Cercidoideae</taxon>
        <taxon>Cercideae</taxon>
        <taxon>Bauhiniinae</taxon>
        <taxon>Bauhinia</taxon>
    </lineage>
</organism>
<sequence length="203" mass="22236">MKTCLFIFPILLFALTTNAEPVLDTNGDPLVPGHRYYVYPHIWGPTGGGLLLEKTGNQNTCPVSVLPSLFEVDYGKPLVFSPLLDIATVPTDSALDIAFAEVPDCAESGKWLIVDDIKREYWSVGVGGPQDHQGYQTLTGYFKIHKYGSYAYRFSFLPLVNGPMSGYIGKAKDEDGNIRIVVTGEESSYGVVFIKAASEVSKM</sequence>
<evidence type="ECO:0000313" key="1">
    <source>
        <dbReference type="EMBL" id="KAI4299798.1"/>
    </source>
</evidence>
<proteinExistence type="predicted"/>